<name>A0AAN6THZ5_9PEZI</name>
<gene>
    <name evidence="2" type="ORF">N656DRAFT_576834</name>
</gene>
<proteinExistence type="predicted"/>
<reference evidence="2" key="1">
    <citation type="journal article" date="2023" name="Mol. Phylogenet. Evol.">
        <title>Genome-scale phylogeny and comparative genomics of the fungal order Sordariales.</title>
        <authorList>
            <person name="Hensen N."/>
            <person name="Bonometti L."/>
            <person name="Westerberg I."/>
            <person name="Brannstrom I.O."/>
            <person name="Guillou S."/>
            <person name="Cros-Aarteil S."/>
            <person name="Calhoun S."/>
            <person name="Haridas S."/>
            <person name="Kuo A."/>
            <person name="Mondo S."/>
            <person name="Pangilinan J."/>
            <person name="Riley R."/>
            <person name="LaButti K."/>
            <person name="Andreopoulos B."/>
            <person name="Lipzen A."/>
            <person name="Chen C."/>
            <person name="Yan M."/>
            <person name="Daum C."/>
            <person name="Ng V."/>
            <person name="Clum A."/>
            <person name="Steindorff A."/>
            <person name="Ohm R.A."/>
            <person name="Martin F."/>
            <person name="Silar P."/>
            <person name="Natvig D.O."/>
            <person name="Lalanne C."/>
            <person name="Gautier V."/>
            <person name="Ament-Velasquez S.L."/>
            <person name="Kruys A."/>
            <person name="Hutchinson M.I."/>
            <person name="Powell A.J."/>
            <person name="Barry K."/>
            <person name="Miller A.N."/>
            <person name="Grigoriev I.V."/>
            <person name="Debuchy R."/>
            <person name="Gladieux P."/>
            <person name="Hiltunen Thoren M."/>
            <person name="Johannesson H."/>
        </authorList>
    </citation>
    <scope>NUCLEOTIDE SEQUENCE</scope>
    <source>
        <strain evidence="2">CBS 508.74</strain>
    </source>
</reference>
<dbReference type="RefSeq" id="XP_064671775.1">
    <property type="nucleotide sequence ID" value="XM_064810160.1"/>
</dbReference>
<dbReference type="Proteomes" id="UP001302812">
    <property type="component" value="Unassembled WGS sequence"/>
</dbReference>
<dbReference type="GeneID" id="89934285"/>
<organism evidence="2 3">
    <name type="scientific">Canariomyces notabilis</name>
    <dbReference type="NCBI Taxonomy" id="2074819"/>
    <lineage>
        <taxon>Eukaryota</taxon>
        <taxon>Fungi</taxon>
        <taxon>Dikarya</taxon>
        <taxon>Ascomycota</taxon>
        <taxon>Pezizomycotina</taxon>
        <taxon>Sordariomycetes</taxon>
        <taxon>Sordariomycetidae</taxon>
        <taxon>Sordariales</taxon>
        <taxon>Chaetomiaceae</taxon>
        <taxon>Canariomyces</taxon>
    </lineage>
</organism>
<evidence type="ECO:0000256" key="1">
    <source>
        <dbReference type="SAM" id="Phobius"/>
    </source>
</evidence>
<protein>
    <submittedName>
        <fullName evidence="2">Uncharacterized protein</fullName>
    </submittedName>
</protein>
<comment type="caution">
    <text evidence="2">The sequence shown here is derived from an EMBL/GenBank/DDBJ whole genome shotgun (WGS) entry which is preliminary data.</text>
</comment>
<keyword evidence="1" id="KW-0812">Transmembrane</keyword>
<keyword evidence="1" id="KW-0472">Membrane</keyword>
<dbReference type="AlphaFoldDB" id="A0AAN6THZ5"/>
<feature type="transmembrane region" description="Helical" evidence="1">
    <location>
        <begin position="65"/>
        <end position="86"/>
    </location>
</feature>
<accession>A0AAN6THZ5</accession>
<sequence length="149" mass="16455">MSPDTERLLDEIRPGTSCTMHTTTVHCFTNSSGTAVVMWPLKSTKLHGPARPPRHFTLESIDTAYATYILSLAIILNVSVVLWILCKVLPASPLARQEMQRRDGASCEPMGRTVLGCFHQCAAPIPRYQAAWMLPGCGRWAGRAIPQSY</sequence>
<keyword evidence="1" id="KW-1133">Transmembrane helix</keyword>
<reference evidence="2" key="2">
    <citation type="submission" date="2023-05" db="EMBL/GenBank/DDBJ databases">
        <authorList>
            <consortium name="Lawrence Berkeley National Laboratory"/>
            <person name="Steindorff A."/>
            <person name="Hensen N."/>
            <person name="Bonometti L."/>
            <person name="Westerberg I."/>
            <person name="Brannstrom I.O."/>
            <person name="Guillou S."/>
            <person name="Cros-Aarteil S."/>
            <person name="Calhoun S."/>
            <person name="Haridas S."/>
            <person name="Kuo A."/>
            <person name="Mondo S."/>
            <person name="Pangilinan J."/>
            <person name="Riley R."/>
            <person name="Labutti K."/>
            <person name="Andreopoulos B."/>
            <person name="Lipzen A."/>
            <person name="Chen C."/>
            <person name="Yanf M."/>
            <person name="Daum C."/>
            <person name="Ng V."/>
            <person name="Clum A."/>
            <person name="Ohm R."/>
            <person name="Martin F."/>
            <person name="Silar P."/>
            <person name="Natvig D."/>
            <person name="Lalanne C."/>
            <person name="Gautier V."/>
            <person name="Ament-Velasquez S.L."/>
            <person name="Kruys A."/>
            <person name="Hutchinson M.I."/>
            <person name="Powell A.J."/>
            <person name="Barry K."/>
            <person name="Miller A.N."/>
            <person name="Grigoriev I.V."/>
            <person name="Debuchy R."/>
            <person name="Gladieux P."/>
            <person name="Thoren M.H."/>
            <person name="Johannesson H."/>
        </authorList>
    </citation>
    <scope>NUCLEOTIDE SEQUENCE</scope>
    <source>
        <strain evidence="2">CBS 508.74</strain>
    </source>
</reference>
<evidence type="ECO:0000313" key="3">
    <source>
        <dbReference type="Proteomes" id="UP001302812"/>
    </source>
</evidence>
<evidence type="ECO:0000313" key="2">
    <source>
        <dbReference type="EMBL" id="KAK4114205.1"/>
    </source>
</evidence>
<dbReference type="EMBL" id="MU853337">
    <property type="protein sequence ID" value="KAK4114205.1"/>
    <property type="molecule type" value="Genomic_DNA"/>
</dbReference>
<keyword evidence="3" id="KW-1185">Reference proteome</keyword>